<protein>
    <submittedName>
        <fullName evidence="2">Uncharacterized protein</fullName>
    </submittedName>
</protein>
<gene>
    <name evidence="2" type="ORF">TCE0_060r18673</name>
</gene>
<keyword evidence="1" id="KW-0472">Membrane</keyword>
<keyword evidence="1" id="KW-0812">Transmembrane</keyword>
<evidence type="ECO:0000313" key="3">
    <source>
        <dbReference type="Proteomes" id="UP000053095"/>
    </source>
</evidence>
<dbReference type="Proteomes" id="UP000053095">
    <property type="component" value="Unassembled WGS sequence"/>
</dbReference>
<name>A0A6V8HQT1_TALPI</name>
<comment type="caution">
    <text evidence="2">The sequence shown here is derived from an EMBL/GenBank/DDBJ whole genome shotgun (WGS) entry which is preliminary data.</text>
</comment>
<reference evidence="3" key="1">
    <citation type="journal article" date="2015" name="Genome Announc.">
        <title>Draft genome sequence of Talaromyces cellulolyticus strain Y-94, a source of lignocellulosic biomass-degrading enzymes.</title>
        <authorList>
            <person name="Fujii T."/>
            <person name="Koike H."/>
            <person name="Sawayama S."/>
            <person name="Yano S."/>
            <person name="Inoue H."/>
        </authorList>
    </citation>
    <scope>NUCLEOTIDE SEQUENCE [LARGE SCALE GENOMIC DNA]</scope>
    <source>
        <strain evidence="3">Y-94</strain>
    </source>
</reference>
<proteinExistence type="predicted"/>
<keyword evidence="1" id="KW-1133">Transmembrane helix</keyword>
<organism evidence="2 3">
    <name type="scientific">Talaromyces pinophilus</name>
    <name type="common">Penicillium pinophilum</name>
    <dbReference type="NCBI Taxonomy" id="128442"/>
    <lineage>
        <taxon>Eukaryota</taxon>
        <taxon>Fungi</taxon>
        <taxon>Dikarya</taxon>
        <taxon>Ascomycota</taxon>
        <taxon>Pezizomycotina</taxon>
        <taxon>Eurotiomycetes</taxon>
        <taxon>Eurotiomycetidae</taxon>
        <taxon>Eurotiales</taxon>
        <taxon>Trichocomaceae</taxon>
        <taxon>Talaromyces</taxon>
        <taxon>Talaromyces sect. Talaromyces</taxon>
    </lineage>
</organism>
<sequence length="150" mass="15233">MAMKVVALVGFATEPGFCFVVVVPAAVAAVVAVHEAQLYVEEWAVVDSAADRGFYFVVVVPVAVAAAVAVLEPPLVVVGCVIQPGIRLAVDVLVPVPVRVPAGSVDLIVATTMGLPAVVVPVAAAVVVELLVVALPLVVLVLARVDLAVL</sequence>
<feature type="transmembrane region" description="Helical" evidence="1">
    <location>
        <begin position="53"/>
        <end position="71"/>
    </location>
</feature>
<feature type="transmembrane region" description="Helical" evidence="1">
    <location>
        <begin position="118"/>
        <end position="143"/>
    </location>
</feature>
<evidence type="ECO:0000313" key="2">
    <source>
        <dbReference type="EMBL" id="GAM43672.1"/>
    </source>
</evidence>
<accession>A0A6V8HQT1</accession>
<evidence type="ECO:0000256" key="1">
    <source>
        <dbReference type="SAM" id="Phobius"/>
    </source>
</evidence>
<dbReference type="EMBL" id="DF933856">
    <property type="protein sequence ID" value="GAM43672.1"/>
    <property type="molecule type" value="Genomic_DNA"/>
</dbReference>
<keyword evidence="3" id="KW-1185">Reference proteome</keyword>
<dbReference type="AlphaFoldDB" id="A0A6V8HQT1"/>